<evidence type="ECO:0000313" key="3">
    <source>
        <dbReference type="EMBL" id="SDW83143.1"/>
    </source>
</evidence>
<dbReference type="RefSeq" id="WP_074693512.1">
    <property type="nucleotide sequence ID" value="NZ_FNOJ01000016.1"/>
</dbReference>
<dbReference type="Gene3D" id="1.25.40.10">
    <property type="entry name" value="Tetratricopeptide repeat domain"/>
    <property type="match status" value="1"/>
</dbReference>
<feature type="repeat" description="TPR" evidence="1">
    <location>
        <begin position="3"/>
        <end position="36"/>
    </location>
</feature>
<keyword evidence="4" id="KW-1185">Reference proteome</keyword>
<dbReference type="Proteomes" id="UP000182589">
    <property type="component" value="Unassembled WGS sequence"/>
</dbReference>
<proteinExistence type="predicted"/>
<feature type="region of interest" description="Disordered" evidence="2">
    <location>
        <begin position="142"/>
        <end position="162"/>
    </location>
</feature>
<keyword evidence="1" id="KW-0802">TPR repeat</keyword>
<gene>
    <name evidence="3" type="ORF">SAMN04489725_11654</name>
</gene>
<evidence type="ECO:0000313" key="4">
    <source>
        <dbReference type="Proteomes" id="UP000182589"/>
    </source>
</evidence>
<dbReference type="SUPFAM" id="SSF48452">
    <property type="entry name" value="TPR-like"/>
    <property type="match status" value="1"/>
</dbReference>
<dbReference type="STRING" id="89784.SAMN04489725_11654"/>
<dbReference type="EMBL" id="FNOJ01000016">
    <property type="protein sequence ID" value="SDW83143.1"/>
    <property type="molecule type" value="Genomic_DNA"/>
</dbReference>
<accession>A0A1H2WR71</accession>
<name>A0A1H2WR71_9BACL</name>
<organism evidence="3 4">
    <name type="scientific">Alicyclobacillus hesperidum</name>
    <dbReference type="NCBI Taxonomy" id="89784"/>
    <lineage>
        <taxon>Bacteria</taxon>
        <taxon>Bacillati</taxon>
        <taxon>Bacillota</taxon>
        <taxon>Bacilli</taxon>
        <taxon>Bacillales</taxon>
        <taxon>Alicyclobacillaceae</taxon>
        <taxon>Alicyclobacillus</taxon>
    </lineage>
</organism>
<evidence type="ECO:0000256" key="1">
    <source>
        <dbReference type="PROSITE-ProRule" id="PRU00339"/>
    </source>
</evidence>
<dbReference type="InterPro" id="IPR019734">
    <property type="entry name" value="TPR_rpt"/>
</dbReference>
<evidence type="ECO:0000256" key="2">
    <source>
        <dbReference type="SAM" id="MobiDB-lite"/>
    </source>
</evidence>
<dbReference type="InterPro" id="IPR011990">
    <property type="entry name" value="TPR-like_helical_dom_sf"/>
</dbReference>
<dbReference type="AlphaFoldDB" id="A0A1H2WR71"/>
<sequence length="162" mass="18144">MDEKRFVQSAYAYIYLGLYDAALEAFARAILTNPDNPELYYRGSITARRNDRLRLADHWAKQAALIAPGNRLYAEHWQSVHASRLVAVARRAIVRGRKALATRLLAQAAVLDPLNPEASQLLATVGADERLVAKSYVLESEESNGDRTSNTRRHRWCDGAHG</sequence>
<reference evidence="4" key="1">
    <citation type="submission" date="2016-10" db="EMBL/GenBank/DDBJ databases">
        <authorList>
            <person name="Varghese N."/>
        </authorList>
    </citation>
    <scope>NUCLEOTIDE SEQUENCE [LARGE SCALE GENOMIC DNA]</scope>
    <source>
        <strain evidence="4">DSM 12489</strain>
    </source>
</reference>
<protein>
    <submittedName>
        <fullName evidence="3">Uncharacterized protein</fullName>
    </submittedName>
</protein>
<dbReference type="PROSITE" id="PS50005">
    <property type="entry name" value="TPR"/>
    <property type="match status" value="1"/>
</dbReference>